<gene>
    <name evidence="1" type="ORF">HCUR_01168</name>
</gene>
<evidence type="ECO:0000313" key="1">
    <source>
        <dbReference type="EMBL" id="PPE03374.1"/>
    </source>
</evidence>
<protein>
    <submittedName>
        <fullName evidence="1">Uncharacterized protein</fullName>
    </submittedName>
</protein>
<dbReference type="Proteomes" id="UP000239425">
    <property type="component" value="Unassembled WGS sequence"/>
</dbReference>
<keyword evidence="2" id="KW-1185">Reference proteome</keyword>
<proteinExistence type="predicted"/>
<accession>A0A2S5R7S7</accession>
<comment type="caution">
    <text evidence="1">The sequence shown here is derived from an EMBL/GenBank/DDBJ whole genome shotgun (WGS) entry which is preliminary data.</text>
</comment>
<dbReference type="EMBL" id="PHHC01000106">
    <property type="protein sequence ID" value="PPE03374.1"/>
    <property type="molecule type" value="Genomic_DNA"/>
</dbReference>
<organism evidence="1 2">
    <name type="scientific">Holospora curviuscula</name>
    <dbReference type="NCBI Taxonomy" id="1082868"/>
    <lineage>
        <taxon>Bacteria</taxon>
        <taxon>Pseudomonadati</taxon>
        <taxon>Pseudomonadota</taxon>
        <taxon>Alphaproteobacteria</taxon>
        <taxon>Holosporales</taxon>
        <taxon>Holosporaceae</taxon>
        <taxon>Holospora</taxon>
    </lineage>
</organism>
<sequence length="50" mass="5532">MGLIKLHFYTILDHKYHDVFLSDLVSITGLAATDFMTSTPVIGVLSSISY</sequence>
<name>A0A2S5R7S7_9PROT</name>
<dbReference type="AlphaFoldDB" id="A0A2S5R7S7"/>
<evidence type="ECO:0000313" key="2">
    <source>
        <dbReference type="Proteomes" id="UP000239425"/>
    </source>
</evidence>
<reference evidence="1 2" key="1">
    <citation type="submission" date="2017-11" db="EMBL/GenBank/DDBJ databases">
        <title>Comparative genomic analysis of Holospora spp., intranuclear symbionts of paramecia.</title>
        <authorList>
            <person name="Garushyants S.K."/>
            <person name="Beliavskaya A."/>
            <person name="Malko D.B."/>
            <person name="Logacheva M.D."/>
            <person name="Rautian M.S."/>
            <person name="Gelfand M.S."/>
        </authorList>
    </citation>
    <scope>NUCLEOTIDE SEQUENCE [LARGE SCALE GENOMIC DNA]</scope>
    <source>
        <strain evidence="2">02AZ16</strain>
    </source>
</reference>